<organism evidence="1">
    <name type="scientific">Rhizophora mucronata</name>
    <name type="common">Asiatic mangrove</name>
    <dbReference type="NCBI Taxonomy" id="61149"/>
    <lineage>
        <taxon>Eukaryota</taxon>
        <taxon>Viridiplantae</taxon>
        <taxon>Streptophyta</taxon>
        <taxon>Embryophyta</taxon>
        <taxon>Tracheophyta</taxon>
        <taxon>Spermatophyta</taxon>
        <taxon>Magnoliopsida</taxon>
        <taxon>eudicotyledons</taxon>
        <taxon>Gunneridae</taxon>
        <taxon>Pentapetalae</taxon>
        <taxon>rosids</taxon>
        <taxon>fabids</taxon>
        <taxon>Malpighiales</taxon>
        <taxon>Rhizophoraceae</taxon>
        <taxon>Rhizophora</taxon>
    </lineage>
</organism>
<reference evidence="1" key="1">
    <citation type="submission" date="2018-02" db="EMBL/GenBank/DDBJ databases">
        <title>Rhizophora mucronata_Transcriptome.</title>
        <authorList>
            <person name="Meera S.P."/>
            <person name="Sreeshan A."/>
            <person name="Augustine A."/>
        </authorList>
    </citation>
    <scope>NUCLEOTIDE SEQUENCE</scope>
    <source>
        <tissue evidence="1">Leaf</tissue>
    </source>
</reference>
<dbReference type="AlphaFoldDB" id="A0A2P2PWJ8"/>
<accession>A0A2P2PWJ8</accession>
<dbReference type="EMBL" id="GGEC01078627">
    <property type="protein sequence ID" value="MBX59111.1"/>
    <property type="molecule type" value="Transcribed_RNA"/>
</dbReference>
<proteinExistence type="predicted"/>
<name>A0A2P2PWJ8_RHIMU</name>
<sequence length="34" mass="4104">MEPFTYEPTQHKLCHNRNSFVFKRTNVQVSYATE</sequence>
<protein>
    <submittedName>
        <fullName evidence="1">Uncharacterized protein</fullName>
    </submittedName>
</protein>
<evidence type="ECO:0000313" key="1">
    <source>
        <dbReference type="EMBL" id="MBX59111.1"/>
    </source>
</evidence>